<comment type="caution">
    <text evidence="6">The sequence shown here is derived from an EMBL/GenBank/DDBJ whole genome shotgun (WGS) entry which is preliminary data.</text>
</comment>
<dbReference type="EMBL" id="BMZS01000003">
    <property type="protein sequence ID" value="GHD47774.1"/>
    <property type="molecule type" value="Genomic_DNA"/>
</dbReference>
<evidence type="ECO:0000313" key="7">
    <source>
        <dbReference type="Proteomes" id="UP000630353"/>
    </source>
</evidence>
<dbReference type="Proteomes" id="UP000630353">
    <property type="component" value="Unassembled WGS sequence"/>
</dbReference>
<proteinExistence type="inferred from homology"/>
<dbReference type="CDD" id="cd13831">
    <property type="entry name" value="HU"/>
    <property type="match status" value="1"/>
</dbReference>
<keyword evidence="3" id="KW-0238">DNA-binding</keyword>
<evidence type="ECO:0000256" key="1">
    <source>
        <dbReference type="ARBA" id="ARBA00010529"/>
    </source>
</evidence>
<feature type="region of interest" description="Disordered" evidence="5">
    <location>
        <begin position="68"/>
        <end position="103"/>
    </location>
</feature>
<name>A0A918XRT7_9PROT</name>
<dbReference type="InterPro" id="IPR000119">
    <property type="entry name" value="Hist_DNA-bd"/>
</dbReference>
<reference evidence="6" key="1">
    <citation type="journal article" date="2014" name="Int. J. Syst. Evol. Microbiol.">
        <title>Complete genome sequence of Corynebacterium casei LMG S-19264T (=DSM 44701T), isolated from a smear-ripened cheese.</title>
        <authorList>
            <consortium name="US DOE Joint Genome Institute (JGI-PGF)"/>
            <person name="Walter F."/>
            <person name="Albersmeier A."/>
            <person name="Kalinowski J."/>
            <person name="Ruckert C."/>
        </authorList>
    </citation>
    <scope>NUCLEOTIDE SEQUENCE</scope>
    <source>
        <strain evidence="6">KCTC 42651</strain>
    </source>
</reference>
<dbReference type="PROSITE" id="PS00045">
    <property type="entry name" value="HISTONE_LIKE"/>
    <property type="match status" value="1"/>
</dbReference>
<dbReference type="InterPro" id="IPR020816">
    <property type="entry name" value="Histone-like_DNA-bd_CS"/>
</dbReference>
<dbReference type="AlphaFoldDB" id="A0A918XRT7"/>
<gene>
    <name evidence="6" type="ORF">GCM10017083_18540</name>
</gene>
<dbReference type="GO" id="GO:0030261">
    <property type="term" value="P:chromosome condensation"/>
    <property type="evidence" value="ECO:0007669"/>
    <property type="project" value="UniProtKB-KW"/>
</dbReference>
<sequence>MRADILSPHWGANVNKNELVAAVADSTGLSKADSGKAVDAVFDVITGQLKKGGEVRLVGFGTFSVASRAASEGRNPRTGEKISIPASKQPKFKPGKGLKDSVN</sequence>
<protein>
    <submittedName>
        <fullName evidence="6">Transcriptional regulator</fullName>
    </submittedName>
</protein>
<dbReference type="SMART" id="SM00411">
    <property type="entry name" value="BHL"/>
    <property type="match status" value="1"/>
</dbReference>
<evidence type="ECO:0000256" key="3">
    <source>
        <dbReference type="ARBA" id="ARBA00023125"/>
    </source>
</evidence>
<accession>A0A918XRT7</accession>
<dbReference type="GO" id="GO:0030527">
    <property type="term" value="F:structural constituent of chromatin"/>
    <property type="evidence" value="ECO:0007669"/>
    <property type="project" value="InterPro"/>
</dbReference>
<reference evidence="6" key="2">
    <citation type="submission" date="2020-09" db="EMBL/GenBank/DDBJ databases">
        <authorList>
            <person name="Sun Q."/>
            <person name="Kim S."/>
        </authorList>
    </citation>
    <scope>NUCLEOTIDE SEQUENCE</scope>
    <source>
        <strain evidence="6">KCTC 42651</strain>
    </source>
</reference>
<dbReference type="PANTHER" id="PTHR33175:SF3">
    <property type="entry name" value="DNA-BINDING PROTEIN HU-BETA"/>
    <property type="match status" value="1"/>
</dbReference>
<keyword evidence="2" id="KW-0226">DNA condensation</keyword>
<dbReference type="PRINTS" id="PR01727">
    <property type="entry name" value="DNABINDINGHU"/>
</dbReference>
<keyword evidence="7" id="KW-1185">Reference proteome</keyword>
<dbReference type="InterPro" id="IPR010992">
    <property type="entry name" value="IHF-like_DNA-bd_dom_sf"/>
</dbReference>
<dbReference type="Gene3D" id="4.10.520.10">
    <property type="entry name" value="IHF-like DNA-binding proteins"/>
    <property type="match status" value="1"/>
</dbReference>
<evidence type="ECO:0000256" key="5">
    <source>
        <dbReference type="SAM" id="MobiDB-lite"/>
    </source>
</evidence>
<dbReference type="Pfam" id="PF00216">
    <property type="entry name" value="Bac_DNA_binding"/>
    <property type="match status" value="1"/>
</dbReference>
<evidence type="ECO:0000313" key="6">
    <source>
        <dbReference type="EMBL" id="GHD47774.1"/>
    </source>
</evidence>
<comment type="similarity">
    <text evidence="1 4">Belongs to the bacterial histone-like protein family.</text>
</comment>
<evidence type="ECO:0000256" key="2">
    <source>
        <dbReference type="ARBA" id="ARBA00023067"/>
    </source>
</evidence>
<dbReference type="SUPFAM" id="SSF47729">
    <property type="entry name" value="IHF-like DNA-binding proteins"/>
    <property type="match status" value="1"/>
</dbReference>
<dbReference type="PANTHER" id="PTHR33175">
    <property type="entry name" value="DNA-BINDING PROTEIN HU"/>
    <property type="match status" value="1"/>
</dbReference>
<evidence type="ECO:0000256" key="4">
    <source>
        <dbReference type="RuleBase" id="RU003939"/>
    </source>
</evidence>
<dbReference type="GO" id="GO:0003677">
    <property type="term" value="F:DNA binding"/>
    <property type="evidence" value="ECO:0007669"/>
    <property type="project" value="UniProtKB-KW"/>
</dbReference>
<organism evidence="6 7">
    <name type="scientific">Thalassobaculum fulvum</name>
    <dbReference type="NCBI Taxonomy" id="1633335"/>
    <lineage>
        <taxon>Bacteria</taxon>
        <taxon>Pseudomonadati</taxon>
        <taxon>Pseudomonadota</taxon>
        <taxon>Alphaproteobacteria</taxon>
        <taxon>Rhodospirillales</taxon>
        <taxon>Thalassobaculaceae</taxon>
        <taxon>Thalassobaculum</taxon>
    </lineage>
</organism>